<dbReference type="SMART" id="SM00579">
    <property type="entry name" value="FBD"/>
    <property type="match status" value="1"/>
</dbReference>
<dbReference type="SMART" id="SM00256">
    <property type="entry name" value="FBOX"/>
    <property type="match status" value="1"/>
</dbReference>
<name>A0A397ZRG3_BRACM</name>
<dbReference type="InterPro" id="IPR001810">
    <property type="entry name" value="F-box_dom"/>
</dbReference>
<sequence>MEKRFVKKKQSNSEINDLPDQLLCHILSFLPTRDSVRSSLLSKRWRNLWLQVPVFDLDSLQFDGDVFGFIDFVDRFLESDENLALNRFKLIYHYEDIDALVRRRVRHLDFQVNSDENELVWMPFSLYSCNTLASLSLYHVALSYLEPEFVVSLPCLKVMHLDRVRYDKLIKRDESNLETLITSCHVLEKLTIIRDSFELLKIIRVRSKSLKFLALEIEHFHVDFLEDHVLEIDAPRLERMSLCVRIVIHSIAPSAVVQIDVNFHREDGYTSLDQDDDDSNSKRTMIRNFLTGISTVCFMEISSDSLEFSNLSWLHASFLESFLEFLPTFLGCCPSLHTLVLEFEFGKEEWPIKLSCVPPCFVSSLKYVALSTPVTTRTSSLMKLAIYFLRNCAALKKLTLSEDFGDDIIKKIKKIPRRSRRCSIMS</sequence>
<dbReference type="Proteomes" id="UP000264353">
    <property type="component" value="Chromosome A4"/>
</dbReference>
<dbReference type="PANTHER" id="PTHR31900">
    <property type="entry name" value="F-BOX/RNI SUPERFAMILY PROTEIN-RELATED"/>
    <property type="match status" value="1"/>
</dbReference>
<dbReference type="Pfam" id="PF08387">
    <property type="entry name" value="FBD"/>
    <property type="match status" value="1"/>
</dbReference>
<evidence type="ECO:0000313" key="3">
    <source>
        <dbReference type="Proteomes" id="UP000264353"/>
    </source>
</evidence>
<feature type="domain" description="F-box" evidence="1">
    <location>
        <begin position="12"/>
        <end position="48"/>
    </location>
</feature>
<dbReference type="InterPro" id="IPR032675">
    <property type="entry name" value="LRR_dom_sf"/>
</dbReference>
<dbReference type="SUPFAM" id="SSF81383">
    <property type="entry name" value="F-box domain"/>
    <property type="match status" value="1"/>
</dbReference>
<dbReference type="AlphaFoldDB" id="A0A397ZRG3"/>
<dbReference type="CDD" id="cd22160">
    <property type="entry name" value="F-box_AtFBL13-like"/>
    <property type="match status" value="1"/>
</dbReference>
<organism evidence="2 3">
    <name type="scientific">Brassica campestris</name>
    <name type="common">Field mustard</name>
    <dbReference type="NCBI Taxonomy" id="3711"/>
    <lineage>
        <taxon>Eukaryota</taxon>
        <taxon>Viridiplantae</taxon>
        <taxon>Streptophyta</taxon>
        <taxon>Embryophyta</taxon>
        <taxon>Tracheophyta</taxon>
        <taxon>Spermatophyta</taxon>
        <taxon>Magnoliopsida</taxon>
        <taxon>eudicotyledons</taxon>
        <taxon>Gunneridae</taxon>
        <taxon>Pentapetalae</taxon>
        <taxon>rosids</taxon>
        <taxon>malvids</taxon>
        <taxon>Brassicales</taxon>
        <taxon>Brassicaceae</taxon>
        <taxon>Brassiceae</taxon>
        <taxon>Brassica</taxon>
    </lineage>
</organism>
<dbReference type="InterPro" id="IPR006566">
    <property type="entry name" value="FBD"/>
</dbReference>
<accession>A0A397ZRG3</accession>
<dbReference type="EMBL" id="CM010631">
    <property type="protein sequence ID" value="RID65980.1"/>
    <property type="molecule type" value="Genomic_DNA"/>
</dbReference>
<protein>
    <recommendedName>
        <fullName evidence="1">F-box domain-containing protein</fullName>
    </recommendedName>
</protein>
<dbReference type="InterPro" id="IPR036047">
    <property type="entry name" value="F-box-like_dom_sf"/>
</dbReference>
<dbReference type="InterPro" id="IPR053781">
    <property type="entry name" value="F-box_AtFBL13-like"/>
</dbReference>
<gene>
    <name evidence="2" type="ORF">BRARA_D01148</name>
</gene>
<dbReference type="Pfam" id="PF00646">
    <property type="entry name" value="F-box"/>
    <property type="match status" value="1"/>
</dbReference>
<dbReference type="SUPFAM" id="SSF52047">
    <property type="entry name" value="RNI-like"/>
    <property type="match status" value="1"/>
</dbReference>
<proteinExistence type="predicted"/>
<dbReference type="Gene3D" id="3.80.10.10">
    <property type="entry name" value="Ribonuclease Inhibitor"/>
    <property type="match status" value="1"/>
</dbReference>
<dbReference type="Gene3D" id="1.20.1280.50">
    <property type="match status" value="1"/>
</dbReference>
<dbReference type="InterPro" id="IPR055411">
    <property type="entry name" value="LRR_FXL15/At3g58940/PEG3-like"/>
</dbReference>
<evidence type="ECO:0000313" key="2">
    <source>
        <dbReference type="EMBL" id="RID65980.1"/>
    </source>
</evidence>
<evidence type="ECO:0000259" key="1">
    <source>
        <dbReference type="PROSITE" id="PS50181"/>
    </source>
</evidence>
<dbReference type="Pfam" id="PF24758">
    <property type="entry name" value="LRR_At5g56370"/>
    <property type="match status" value="1"/>
</dbReference>
<dbReference type="InterPro" id="IPR050232">
    <property type="entry name" value="FBL13/AtMIF1-like"/>
</dbReference>
<dbReference type="PROSITE" id="PS50181">
    <property type="entry name" value="FBOX"/>
    <property type="match status" value="1"/>
</dbReference>
<reference evidence="2 3" key="1">
    <citation type="submission" date="2018-06" db="EMBL/GenBank/DDBJ databases">
        <title>WGS assembly of Brassica rapa FPsc.</title>
        <authorList>
            <person name="Bowman J."/>
            <person name="Kohchi T."/>
            <person name="Yamato K."/>
            <person name="Jenkins J."/>
            <person name="Shu S."/>
            <person name="Ishizaki K."/>
            <person name="Yamaoka S."/>
            <person name="Nishihama R."/>
            <person name="Nakamura Y."/>
            <person name="Berger F."/>
            <person name="Adam C."/>
            <person name="Aki S."/>
            <person name="Althoff F."/>
            <person name="Araki T."/>
            <person name="Arteaga-Vazquez M."/>
            <person name="Balasubrmanian S."/>
            <person name="Bauer D."/>
            <person name="Boehm C."/>
            <person name="Briginshaw L."/>
            <person name="Caballero-Perez J."/>
            <person name="Catarino B."/>
            <person name="Chen F."/>
            <person name="Chiyoda S."/>
            <person name="Chovatia M."/>
            <person name="Davies K."/>
            <person name="Delmans M."/>
            <person name="Demura T."/>
            <person name="Dierschke T."/>
            <person name="Dolan L."/>
            <person name="Dorantes-Acosta A."/>
            <person name="Eklund D."/>
            <person name="Florent S."/>
            <person name="Flores-Sandoval E."/>
            <person name="Fujiyama A."/>
            <person name="Fukuzawa H."/>
            <person name="Galik B."/>
            <person name="Grimanelli D."/>
            <person name="Grimwood J."/>
            <person name="Grossniklaus U."/>
            <person name="Hamada T."/>
            <person name="Haseloff J."/>
            <person name="Hetherington A."/>
            <person name="Higo A."/>
            <person name="Hirakawa Y."/>
            <person name="Hundley H."/>
            <person name="Ikeda Y."/>
            <person name="Inoue K."/>
            <person name="Inoue S."/>
            <person name="Ishida S."/>
            <person name="Jia Q."/>
            <person name="Kakita M."/>
            <person name="Kanazawa T."/>
            <person name="Kawai Y."/>
            <person name="Kawashima T."/>
            <person name="Kennedy M."/>
            <person name="Kinose K."/>
            <person name="Kinoshita T."/>
            <person name="Kohara Y."/>
            <person name="Koide E."/>
            <person name="Komatsu K."/>
            <person name="Kopischke S."/>
            <person name="Kubo M."/>
            <person name="Kyozuka J."/>
            <person name="Lagercrantz U."/>
            <person name="Lin S."/>
            <person name="Lindquist E."/>
            <person name="Lipzen A."/>
            <person name="Lu C."/>
            <person name="Luna E."/>
            <person name="Martienssen R."/>
            <person name="Minamino N."/>
            <person name="Mizutani M."/>
            <person name="Mizutani M."/>
            <person name="Mochizuki N."/>
            <person name="Monte I."/>
            <person name="Mosher R."/>
            <person name="Nagasaki H."/>
            <person name="Nakagami H."/>
            <person name="Naramoto S."/>
            <person name="Nishitani K."/>
            <person name="Ohtani M."/>
            <person name="Okamoto T."/>
            <person name="Okumura M."/>
            <person name="Phillips J."/>
            <person name="Pollak B."/>
            <person name="Reinders A."/>
            <person name="Roevekamp M."/>
            <person name="Sano R."/>
            <person name="Sawa S."/>
            <person name="Schmid M."/>
            <person name="Shirakawa M."/>
            <person name="Solano R."/>
            <person name="Spunde A."/>
            <person name="Suetsugu N."/>
            <person name="Sugano S."/>
            <person name="Sugiyama A."/>
            <person name="Sun R."/>
            <person name="Suzuki Y."/>
            <person name="Takenaka M."/>
            <person name="Takezawa D."/>
            <person name="Tomogane H."/>
            <person name="Tsuzuki M."/>
            <person name="Ueda T."/>
            <person name="Umeda M."/>
            <person name="Ward J."/>
            <person name="Watanabe Y."/>
            <person name="Yazaki K."/>
            <person name="Yokoyama R."/>
            <person name="Yoshitake Y."/>
            <person name="Yotsui I."/>
            <person name="Zachgo S."/>
            <person name="Schmutz J."/>
        </authorList>
    </citation>
    <scope>NUCLEOTIDE SEQUENCE [LARGE SCALE GENOMIC DNA]</scope>
    <source>
        <strain evidence="3">cv. B-3</strain>
    </source>
</reference>
<dbReference type="PANTHER" id="PTHR31900:SF25">
    <property type="entry name" value="FBD DOMAIN-CONTAINING PROTEIN"/>
    <property type="match status" value="1"/>
</dbReference>